<keyword evidence="2" id="KW-1185">Reference proteome</keyword>
<dbReference type="Proteomes" id="UP000001194">
    <property type="component" value="Unassembled WGS sequence"/>
</dbReference>
<gene>
    <name evidence="1" type="ORF">LACBIDRAFT_314149</name>
</gene>
<dbReference type="KEGG" id="lbc:LACBIDRAFT_314149"/>
<accession>B0D1P5</accession>
<dbReference type="HOGENOM" id="CLU_394340_0_0_1"/>
<dbReference type="InParanoid" id="B0D1P5"/>
<name>B0D1P5_LACBS</name>
<dbReference type="RefSeq" id="XP_001877925.1">
    <property type="nucleotide sequence ID" value="XM_001877890.1"/>
</dbReference>
<organism evidence="2">
    <name type="scientific">Laccaria bicolor (strain S238N-H82 / ATCC MYA-4686)</name>
    <name type="common">Bicoloured deceiver</name>
    <name type="synonym">Laccaria laccata var. bicolor</name>
    <dbReference type="NCBI Taxonomy" id="486041"/>
    <lineage>
        <taxon>Eukaryota</taxon>
        <taxon>Fungi</taxon>
        <taxon>Dikarya</taxon>
        <taxon>Basidiomycota</taxon>
        <taxon>Agaricomycotina</taxon>
        <taxon>Agaricomycetes</taxon>
        <taxon>Agaricomycetidae</taxon>
        <taxon>Agaricales</taxon>
        <taxon>Agaricineae</taxon>
        <taxon>Hydnangiaceae</taxon>
        <taxon>Laccaria</taxon>
    </lineage>
</organism>
<sequence>MRQHNLAFVDLLNTPTPSPAARSSRAPQPPLVLDPEAKWHPLYIKATTRIQAADSLTSILHRHPKTVTNITYADISSKSKMPIVHVNQTEWRIVIIVPNHNIIVGDFEGTGPHACLPIRLWETILEHHFDIECNESCGRPAQGMNMPDDPVNRDVIADTDHPGPCAFGQPVAGESVARATSVDSSFSSSTPPPALAMPTLEELEIQEVHHRTARLQNGMARDVAILWNIALSDIHNDTDACMVIRSPTAEAAAESLMHHLKNLVTGAPIPEDLCPDTTIDNVTEAAMSHPYFRVIINGAPGDGPRRQVWSHILSGLLGDWKHFVRMAEDDFYTPSLVPAPAVSERDRKIFIFFGFIIRQSFVWGFDTLPISPFFLAFLFKDFEHATTPEFVNAVAPQAAKRLASWPPKAVGPPSEDGTPPRLVLDGTMDPMSLIFEWVPNVTADHIRDMSLENQLKLLPSIKAGLLFAHQTQDIERSYLSHHHPIFEAVAIGINYPFFSVTEVTGESQPPKLMDILRTNFDILALLGTMYQDRVITTSIDLLPYIAWTDVEPNPDSPTENLTKYFARRSRFLELLRHYLRGKGHPLGAVGVSSQAFQESRDDAALRPTLFLEAVTSSRFLPLAHERLMIQFKRLLALGTAQASGAHFHTCFRSVEFQIDDAFASLAHMPDPVTPLAAFSAFDIWMHSLLWGSNQVFNAV</sequence>
<proteinExistence type="predicted"/>
<evidence type="ECO:0000313" key="1">
    <source>
        <dbReference type="EMBL" id="EDR12028.1"/>
    </source>
</evidence>
<reference evidence="1 2" key="1">
    <citation type="journal article" date="2008" name="Nature">
        <title>The genome of Laccaria bicolor provides insights into mycorrhizal symbiosis.</title>
        <authorList>
            <person name="Martin F."/>
            <person name="Aerts A."/>
            <person name="Ahren D."/>
            <person name="Brun A."/>
            <person name="Danchin E.G.J."/>
            <person name="Duchaussoy F."/>
            <person name="Gibon J."/>
            <person name="Kohler A."/>
            <person name="Lindquist E."/>
            <person name="Pereda V."/>
            <person name="Salamov A."/>
            <person name="Shapiro H.J."/>
            <person name="Wuyts J."/>
            <person name="Blaudez D."/>
            <person name="Buee M."/>
            <person name="Brokstein P."/>
            <person name="Canbaeck B."/>
            <person name="Cohen D."/>
            <person name="Courty P.E."/>
            <person name="Coutinho P.M."/>
            <person name="Delaruelle C."/>
            <person name="Detter J.C."/>
            <person name="Deveau A."/>
            <person name="DiFazio S."/>
            <person name="Duplessis S."/>
            <person name="Fraissinet-Tachet L."/>
            <person name="Lucic E."/>
            <person name="Frey-Klett P."/>
            <person name="Fourrey C."/>
            <person name="Feussner I."/>
            <person name="Gay G."/>
            <person name="Grimwood J."/>
            <person name="Hoegger P.J."/>
            <person name="Jain P."/>
            <person name="Kilaru S."/>
            <person name="Labbe J."/>
            <person name="Lin Y.C."/>
            <person name="Legue V."/>
            <person name="Le Tacon F."/>
            <person name="Marmeisse R."/>
            <person name="Melayah D."/>
            <person name="Montanini B."/>
            <person name="Muratet M."/>
            <person name="Nehls U."/>
            <person name="Niculita-Hirzel H."/>
            <person name="Oudot-Le Secq M.P."/>
            <person name="Peter M."/>
            <person name="Quesneville H."/>
            <person name="Rajashekar B."/>
            <person name="Reich M."/>
            <person name="Rouhier N."/>
            <person name="Schmutz J."/>
            <person name="Yin T."/>
            <person name="Chalot M."/>
            <person name="Henrissat B."/>
            <person name="Kuees U."/>
            <person name="Lucas S."/>
            <person name="Van de Peer Y."/>
            <person name="Podila G.K."/>
            <person name="Polle A."/>
            <person name="Pukkila P.J."/>
            <person name="Richardson P.M."/>
            <person name="Rouze P."/>
            <person name="Sanders I.R."/>
            <person name="Stajich J.E."/>
            <person name="Tunlid A."/>
            <person name="Tuskan G."/>
            <person name="Grigoriev I.V."/>
        </authorList>
    </citation>
    <scope>NUCLEOTIDE SEQUENCE [LARGE SCALE GENOMIC DNA]</scope>
    <source>
        <strain evidence="2">S238N-H82 / ATCC MYA-4686</strain>
    </source>
</reference>
<dbReference type="OrthoDB" id="3193108at2759"/>
<dbReference type="AlphaFoldDB" id="B0D1P5"/>
<dbReference type="GeneID" id="6073204"/>
<evidence type="ECO:0000313" key="2">
    <source>
        <dbReference type="Proteomes" id="UP000001194"/>
    </source>
</evidence>
<dbReference type="EMBL" id="DS547095">
    <property type="protein sequence ID" value="EDR12028.1"/>
    <property type="molecule type" value="Genomic_DNA"/>
</dbReference>
<protein>
    <submittedName>
        <fullName evidence="1">Predicted protein</fullName>
    </submittedName>
</protein>